<keyword evidence="9" id="KW-1185">Reference proteome</keyword>
<evidence type="ECO:0000259" key="7">
    <source>
        <dbReference type="Pfam" id="PF00326"/>
    </source>
</evidence>
<comment type="caution">
    <text evidence="8">The sequence shown here is derived from an EMBL/GenBank/DDBJ whole genome shotgun (WGS) entry which is preliminary data.</text>
</comment>
<gene>
    <name evidence="8" type="ORF">E4U43_002901</name>
</gene>
<dbReference type="SUPFAM" id="SSF53474">
    <property type="entry name" value="alpha/beta-Hydrolases"/>
    <property type="match status" value="1"/>
</dbReference>
<feature type="domain" description="Peptidase S9 prolyl oligopeptidase catalytic" evidence="7">
    <location>
        <begin position="3"/>
        <end position="83"/>
    </location>
</feature>
<evidence type="ECO:0000256" key="6">
    <source>
        <dbReference type="ARBA" id="ARBA00023180"/>
    </source>
</evidence>
<keyword evidence="5" id="KW-0720">Serine protease</keyword>
<dbReference type="PANTHER" id="PTHR11731:SF200">
    <property type="entry name" value="DIPEPTIDYL PEPTIDASE 10, ISOFORM B"/>
    <property type="match status" value="1"/>
</dbReference>
<keyword evidence="3" id="KW-0378">Hydrolase</keyword>
<name>A0A9P7SVT0_9HYPO</name>
<dbReference type="Proteomes" id="UP000748025">
    <property type="component" value="Unassembled WGS sequence"/>
</dbReference>
<dbReference type="InterPro" id="IPR050278">
    <property type="entry name" value="Serine_Prot_S9B/DPPIV"/>
</dbReference>
<organism evidence="8 9">
    <name type="scientific">Claviceps pusilla</name>
    <dbReference type="NCBI Taxonomy" id="123648"/>
    <lineage>
        <taxon>Eukaryota</taxon>
        <taxon>Fungi</taxon>
        <taxon>Dikarya</taxon>
        <taxon>Ascomycota</taxon>
        <taxon>Pezizomycotina</taxon>
        <taxon>Sordariomycetes</taxon>
        <taxon>Hypocreomycetidae</taxon>
        <taxon>Hypocreales</taxon>
        <taxon>Clavicipitaceae</taxon>
        <taxon>Claviceps</taxon>
    </lineage>
</organism>
<dbReference type="PANTHER" id="PTHR11731">
    <property type="entry name" value="PROTEASE FAMILY S9B,C DIPEPTIDYL-PEPTIDASE IV-RELATED"/>
    <property type="match status" value="1"/>
</dbReference>
<evidence type="ECO:0000256" key="4">
    <source>
        <dbReference type="ARBA" id="ARBA00022554"/>
    </source>
</evidence>
<dbReference type="InterPro" id="IPR001375">
    <property type="entry name" value="Peptidase_S9_cat"/>
</dbReference>
<evidence type="ECO:0000256" key="5">
    <source>
        <dbReference type="ARBA" id="ARBA00022825"/>
    </source>
</evidence>
<keyword evidence="4" id="KW-0926">Vacuole</keyword>
<dbReference type="OrthoDB" id="16520at2759"/>
<protein>
    <recommendedName>
        <fullName evidence="7">Peptidase S9 prolyl oligopeptidase catalytic domain-containing protein</fullName>
    </recommendedName>
</protein>
<keyword evidence="3" id="KW-0031">Aminopeptidase</keyword>
<dbReference type="Gene3D" id="3.40.50.1820">
    <property type="entry name" value="alpha/beta hydrolase"/>
    <property type="match status" value="1"/>
</dbReference>
<dbReference type="InterPro" id="IPR029058">
    <property type="entry name" value="AB_hydrolase_fold"/>
</dbReference>
<sequence length="118" mass="13274">MRTPQHNPAGYAASAITNTTALQGVRRLLVAHGTADDNVHVQHTMVLVDQLVQSGAQNYDVLLFPDADHEIRFHGARRVLHASLARDEYGYMSHDADFFSQSLRDAMSRLQWGSHAYW</sequence>
<proteinExistence type="predicted"/>
<dbReference type="Pfam" id="PF00326">
    <property type="entry name" value="Peptidase_S9"/>
    <property type="match status" value="1"/>
</dbReference>
<evidence type="ECO:0000313" key="9">
    <source>
        <dbReference type="Proteomes" id="UP000748025"/>
    </source>
</evidence>
<evidence type="ECO:0000256" key="3">
    <source>
        <dbReference type="ARBA" id="ARBA00022438"/>
    </source>
</evidence>
<dbReference type="GO" id="GO:0006508">
    <property type="term" value="P:proteolysis"/>
    <property type="evidence" value="ECO:0007669"/>
    <property type="project" value="InterPro"/>
</dbReference>
<accession>A0A9P7SVT0</accession>
<evidence type="ECO:0000256" key="2">
    <source>
        <dbReference type="ARBA" id="ARBA00004576"/>
    </source>
</evidence>
<evidence type="ECO:0000256" key="1">
    <source>
        <dbReference type="ARBA" id="ARBA00002218"/>
    </source>
</evidence>
<dbReference type="GO" id="GO:0008239">
    <property type="term" value="F:dipeptidyl-peptidase activity"/>
    <property type="evidence" value="ECO:0007669"/>
    <property type="project" value="TreeGrafter"/>
</dbReference>
<keyword evidence="6" id="KW-0325">Glycoprotein</keyword>
<dbReference type="GO" id="GO:0008236">
    <property type="term" value="F:serine-type peptidase activity"/>
    <property type="evidence" value="ECO:0007669"/>
    <property type="project" value="UniProtKB-KW"/>
</dbReference>
<evidence type="ECO:0000313" key="8">
    <source>
        <dbReference type="EMBL" id="KAG5996206.1"/>
    </source>
</evidence>
<dbReference type="EMBL" id="SRPW01002068">
    <property type="protein sequence ID" value="KAG5996206.1"/>
    <property type="molecule type" value="Genomic_DNA"/>
</dbReference>
<reference evidence="8" key="1">
    <citation type="journal article" date="2020" name="bioRxiv">
        <title>Whole genome comparisons of ergot fungi reveals the divergence and evolution of species within the genus Claviceps are the result of varying mechanisms driving genome evolution and host range expansion.</title>
        <authorList>
            <person name="Wyka S.A."/>
            <person name="Mondo S.J."/>
            <person name="Liu M."/>
            <person name="Dettman J."/>
            <person name="Nalam V."/>
            <person name="Broders K.D."/>
        </authorList>
    </citation>
    <scope>NUCLEOTIDE SEQUENCE</scope>
    <source>
        <strain evidence="8">CCC 602</strain>
    </source>
</reference>
<dbReference type="AlphaFoldDB" id="A0A9P7SVT0"/>
<comment type="subcellular location">
    <subcellularLocation>
        <location evidence="2">Vacuole membrane</location>
        <topology evidence="2">Single-pass type II membrane protein</topology>
    </subcellularLocation>
</comment>
<dbReference type="GO" id="GO:0005774">
    <property type="term" value="C:vacuolar membrane"/>
    <property type="evidence" value="ECO:0007669"/>
    <property type="project" value="UniProtKB-SubCell"/>
</dbReference>
<dbReference type="GO" id="GO:0004177">
    <property type="term" value="F:aminopeptidase activity"/>
    <property type="evidence" value="ECO:0007669"/>
    <property type="project" value="UniProtKB-KW"/>
</dbReference>
<dbReference type="GO" id="GO:0005886">
    <property type="term" value="C:plasma membrane"/>
    <property type="evidence" value="ECO:0007669"/>
    <property type="project" value="TreeGrafter"/>
</dbReference>
<comment type="function">
    <text evidence="1">Type IV dipeptidyl-peptidase which removes N-terminal dipeptides sequentially from polypeptides having unsubstituted N-termini provided that the penultimate residue is proline.</text>
</comment>
<keyword evidence="3" id="KW-0645">Protease</keyword>